<dbReference type="PANTHER" id="PTHR45849:SF3">
    <property type="entry name" value="HISTONE CHAPERONE RTT106"/>
    <property type="match status" value="1"/>
</dbReference>
<dbReference type="Proteomes" id="UP000193685">
    <property type="component" value="Unassembled WGS sequence"/>
</dbReference>
<dbReference type="Gene3D" id="2.30.29.120">
    <property type="match status" value="1"/>
</dbReference>
<dbReference type="GeneID" id="63787953"/>
<dbReference type="InterPro" id="IPR011993">
    <property type="entry name" value="PH-like_dom_sf"/>
</dbReference>
<proteinExistence type="inferred from homology"/>
<dbReference type="GO" id="GO:0042393">
    <property type="term" value="F:histone binding"/>
    <property type="evidence" value="ECO:0007669"/>
    <property type="project" value="TreeGrafter"/>
</dbReference>
<reference evidence="4 5" key="1">
    <citation type="submission" date="2016-07" db="EMBL/GenBank/DDBJ databases">
        <title>Pervasive Adenine N6-methylation of Active Genes in Fungi.</title>
        <authorList>
            <consortium name="DOE Joint Genome Institute"/>
            <person name="Mondo S.J."/>
            <person name="Dannebaum R.O."/>
            <person name="Kuo R.C."/>
            <person name="Labutti K."/>
            <person name="Haridas S."/>
            <person name="Kuo A."/>
            <person name="Salamov A."/>
            <person name="Ahrendt S.R."/>
            <person name="Lipzen A."/>
            <person name="Sullivan W."/>
            <person name="Andreopoulos W.B."/>
            <person name="Clum A."/>
            <person name="Lindquist E."/>
            <person name="Daum C."/>
            <person name="Ramamoorthy G.K."/>
            <person name="Gryganskyi A."/>
            <person name="Culley D."/>
            <person name="Magnuson J.K."/>
            <person name="James T.Y."/>
            <person name="O'Malley M.A."/>
            <person name="Stajich J.E."/>
            <person name="Spatafora J.W."/>
            <person name="Visel A."/>
            <person name="Grigoriev I.V."/>
        </authorList>
    </citation>
    <scope>NUCLEOTIDE SEQUENCE [LARGE SCALE GENOMIC DNA]</scope>
    <source>
        <strain evidence="4 5">12-1054</strain>
    </source>
</reference>
<organism evidence="4 5">
    <name type="scientific">Protomyces lactucae-debilis</name>
    <dbReference type="NCBI Taxonomy" id="2754530"/>
    <lineage>
        <taxon>Eukaryota</taxon>
        <taxon>Fungi</taxon>
        <taxon>Dikarya</taxon>
        <taxon>Ascomycota</taxon>
        <taxon>Taphrinomycotina</taxon>
        <taxon>Taphrinomycetes</taxon>
        <taxon>Taphrinales</taxon>
        <taxon>Protomycetaceae</taxon>
        <taxon>Protomyces</taxon>
    </lineage>
</organism>
<evidence type="ECO:0000313" key="4">
    <source>
        <dbReference type="EMBL" id="ORY82139.1"/>
    </source>
</evidence>
<dbReference type="InterPro" id="IPR013719">
    <property type="entry name" value="RTT106/SPT16-like_middle_dom"/>
</dbReference>
<comment type="caution">
    <text evidence="4">The sequence shown here is derived from an EMBL/GenBank/DDBJ whole genome shotgun (WGS) entry which is preliminary data.</text>
</comment>
<dbReference type="AlphaFoldDB" id="A0A1Y2FE00"/>
<evidence type="ECO:0000259" key="3">
    <source>
        <dbReference type="SMART" id="SM01287"/>
    </source>
</evidence>
<dbReference type="EMBL" id="MCFI01000010">
    <property type="protein sequence ID" value="ORY82139.1"/>
    <property type="molecule type" value="Genomic_DNA"/>
</dbReference>
<dbReference type="STRING" id="56484.A0A1Y2FE00"/>
<name>A0A1Y2FE00_PROLT</name>
<accession>A0A1Y2FE00</accession>
<comment type="similarity">
    <text evidence="1">Belongs to the RTT106 family.</text>
</comment>
<feature type="region of interest" description="Disordered" evidence="2">
    <location>
        <begin position="307"/>
        <end position="363"/>
    </location>
</feature>
<sequence length="363" mass="39986">MASTQFDQQVQAFVTDAALAKRVSGHAAAFPETQQTWSDLISFAQQTQDGPARKKVRLDVPDEGEDEVMLSVPDLSFSAPVRKKLTLQLSKRRLVAKSATAIELAVEYASIRHVCLLPVPEKAVKQFNYCIFYTDGQDSEVACLVFTVNDVNDKLPALKRQMVAIKGQVHEPRLEDFTSAIPQPHRKQEKAVHAVAHRGSKEGFLFFLEVGILYGFKRPILLIPLADIETITYSDILQRTFNLTVELHGEDEDSVEFSMIDIANHERVDHYIRKYKLQDASMSESRRAAQSKKDMNTAISDAADEIAAGVTGIAGESDEEADESFHDSDSHGGSTIHSDSSDAEEDGAGEADGDGGEEEEDAD</sequence>
<feature type="domain" description="Histone chaperone RTT106/FACT complex subunit SPT16-like middle" evidence="3">
    <location>
        <begin position="191"/>
        <end position="282"/>
    </location>
</feature>
<dbReference type="SUPFAM" id="SSF50729">
    <property type="entry name" value="PH domain-like"/>
    <property type="match status" value="1"/>
</dbReference>
<dbReference type="Gene3D" id="2.30.29.30">
    <property type="entry name" value="Pleckstrin-homology domain (PH domain)/Phosphotyrosine-binding domain (PTB)"/>
    <property type="match status" value="1"/>
</dbReference>
<dbReference type="OrthoDB" id="75754at2759"/>
<keyword evidence="5" id="KW-1185">Reference proteome</keyword>
<dbReference type="PANTHER" id="PTHR45849">
    <property type="entry name" value="FACT COMPLEX SUBUNIT SSRP1"/>
    <property type="match status" value="1"/>
</dbReference>
<gene>
    <name evidence="4" type="ORF">BCR37DRAFT_39375</name>
</gene>
<evidence type="ECO:0000256" key="2">
    <source>
        <dbReference type="SAM" id="MobiDB-lite"/>
    </source>
</evidence>
<dbReference type="RefSeq" id="XP_040725273.1">
    <property type="nucleotide sequence ID" value="XM_040871354.1"/>
</dbReference>
<dbReference type="SMART" id="SM01287">
    <property type="entry name" value="Rtt106"/>
    <property type="match status" value="1"/>
</dbReference>
<dbReference type="InterPro" id="IPR050454">
    <property type="entry name" value="RTT106/SSRP1_HistChap/FACT"/>
</dbReference>
<protein>
    <recommendedName>
        <fullName evidence="3">Histone chaperone RTT106/FACT complex subunit SPT16-like middle domain-containing protein</fullName>
    </recommendedName>
</protein>
<evidence type="ECO:0000313" key="5">
    <source>
        <dbReference type="Proteomes" id="UP000193685"/>
    </source>
</evidence>
<feature type="compositionally biased region" description="Acidic residues" evidence="2">
    <location>
        <begin position="341"/>
        <end position="363"/>
    </location>
</feature>
<dbReference type="OMA" id="AMPEAHR"/>
<dbReference type="Pfam" id="PF08512">
    <property type="entry name" value="Rttp106-like_middle"/>
    <property type="match status" value="1"/>
</dbReference>
<dbReference type="GO" id="GO:0031491">
    <property type="term" value="F:nucleosome binding"/>
    <property type="evidence" value="ECO:0007669"/>
    <property type="project" value="TreeGrafter"/>
</dbReference>
<evidence type="ECO:0000256" key="1">
    <source>
        <dbReference type="ARBA" id="ARBA00006159"/>
    </source>
</evidence>